<dbReference type="SUPFAM" id="SSF53850">
    <property type="entry name" value="Periplasmic binding protein-like II"/>
    <property type="match status" value="1"/>
</dbReference>
<feature type="compositionally biased region" description="Polar residues" evidence="1">
    <location>
        <begin position="25"/>
        <end position="48"/>
    </location>
</feature>
<dbReference type="Gene3D" id="3.40.190.10">
    <property type="entry name" value="Periplasmic binding protein-like II"/>
    <property type="match status" value="2"/>
</dbReference>
<dbReference type="InterPro" id="IPR050490">
    <property type="entry name" value="Bact_solute-bd_prot1"/>
</dbReference>
<feature type="region of interest" description="Disordered" evidence="1">
    <location>
        <begin position="24"/>
        <end position="61"/>
    </location>
</feature>
<organism evidence="3 4">
    <name type="scientific">Paenibacillus chungangensis</name>
    <dbReference type="NCBI Taxonomy" id="696535"/>
    <lineage>
        <taxon>Bacteria</taxon>
        <taxon>Bacillati</taxon>
        <taxon>Bacillota</taxon>
        <taxon>Bacilli</taxon>
        <taxon>Bacillales</taxon>
        <taxon>Paenibacillaceae</taxon>
        <taxon>Paenibacillus</taxon>
    </lineage>
</organism>
<keyword evidence="2" id="KW-0732">Signal</keyword>
<dbReference type="Pfam" id="PF13416">
    <property type="entry name" value="SBP_bac_8"/>
    <property type="match status" value="1"/>
</dbReference>
<reference evidence="4" key="1">
    <citation type="journal article" date="2019" name="Int. J. Syst. Evol. Microbiol.">
        <title>The Global Catalogue of Microorganisms (GCM) 10K type strain sequencing project: providing services to taxonomists for standard genome sequencing and annotation.</title>
        <authorList>
            <consortium name="The Broad Institute Genomics Platform"/>
            <consortium name="The Broad Institute Genome Sequencing Center for Infectious Disease"/>
            <person name="Wu L."/>
            <person name="Ma J."/>
        </authorList>
    </citation>
    <scope>NUCLEOTIDE SEQUENCE [LARGE SCALE GENOMIC DNA]</scope>
    <source>
        <strain evidence="4">CCUG 59129</strain>
    </source>
</reference>
<dbReference type="Proteomes" id="UP001596989">
    <property type="component" value="Unassembled WGS sequence"/>
</dbReference>
<feature type="chain" id="PRO_5047029983" evidence="2">
    <location>
        <begin position="19"/>
        <end position="531"/>
    </location>
</feature>
<evidence type="ECO:0000256" key="2">
    <source>
        <dbReference type="SAM" id="SignalP"/>
    </source>
</evidence>
<gene>
    <name evidence="3" type="ORF">ACFQ2I_01485</name>
</gene>
<dbReference type="CDD" id="cd13580">
    <property type="entry name" value="PBP2_AlgQ_like_1"/>
    <property type="match status" value="1"/>
</dbReference>
<dbReference type="PROSITE" id="PS51257">
    <property type="entry name" value="PROKAR_LIPOPROTEIN"/>
    <property type="match status" value="1"/>
</dbReference>
<dbReference type="InterPro" id="IPR006059">
    <property type="entry name" value="SBP"/>
</dbReference>
<protein>
    <submittedName>
        <fullName evidence="3">Extracellular solute-binding protein</fullName>
    </submittedName>
</protein>
<accession>A0ABW3HKV3</accession>
<dbReference type="PANTHER" id="PTHR43649">
    <property type="entry name" value="ARABINOSE-BINDING PROTEIN-RELATED"/>
    <property type="match status" value="1"/>
</dbReference>
<evidence type="ECO:0000313" key="4">
    <source>
        <dbReference type="Proteomes" id="UP001596989"/>
    </source>
</evidence>
<dbReference type="EMBL" id="JBHTJZ010000004">
    <property type="protein sequence ID" value="MFD0958054.1"/>
    <property type="molecule type" value="Genomic_DNA"/>
</dbReference>
<keyword evidence="4" id="KW-1185">Reference proteome</keyword>
<evidence type="ECO:0000313" key="3">
    <source>
        <dbReference type="EMBL" id="MFD0958054.1"/>
    </source>
</evidence>
<comment type="caution">
    <text evidence="3">The sequence shown here is derived from an EMBL/GenBank/DDBJ whole genome shotgun (WGS) entry which is preliminary data.</text>
</comment>
<name>A0ABW3HKV3_9BACL</name>
<dbReference type="PANTHER" id="PTHR43649:SF12">
    <property type="entry name" value="DIACETYLCHITOBIOSE BINDING PROTEIN DASA"/>
    <property type="match status" value="1"/>
</dbReference>
<feature type="signal peptide" evidence="2">
    <location>
        <begin position="1"/>
        <end position="18"/>
    </location>
</feature>
<sequence>MKRMAIVALTFILAVVLAAGCSSGKEVNSPSGNTNKDAPSTGQGSTAGESGAGDSSDKNGADKPAVIKVFMMGGAKFPDGQDINDNPWTEMIEKENNIDLQIDYGPAAPDEFMSKLNLKIASNDIPDLFVIPSSYQNWLMENAELGALMELDGKLDPYSNIMNAVYPESWEAVKYNGKIYAIPVLNDGNKATDNLYIRKDWLDRLKLDVPKTLEDYEKVIKAFRDEDPDGNSKDDTYAMVAYDNMLGWSHLFGAFGVVPGFWVEKDGQLVISDIQPEMKEALAYIHKLYKEKLLDNEWPITKIAALKEKVANNQTGIFEGSWAAPRGEINTSVQNDPNAEWIPIAPPTGPNGKQGVFGGPYFKSIAVISSQAKHPEAILKMLNWMAVPDTMDKFVFGFGDLGEGVLFDIVEGKYALNFENHNKYGYRQQLMYMQPKELNEKKMESLGAHFDLVGTIKHSVQYAIPNLFMGAPTPSMIENMSSLEKLRTETFTKMIVGELPVDAFDEFVKEYNAKGGEVITQEVQQWYMSSR</sequence>
<proteinExistence type="predicted"/>
<dbReference type="RefSeq" id="WP_377561686.1">
    <property type="nucleotide sequence ID" value="NZ_JBHTJZ010000004.1"/>
</dbReference>
<evidence type="ECO:0000256" key="1">
    <source>
        <dbReference type="SAM" id="MobiDB-lite"/>
    </source>
</evidence>